<accession>A0ABS6QII5</accession>
<gene>
    <name evidence="1" type="ORF">KVG88_01580</name>
</gene>
<protein>
    <recommendedName>
        <fullName evidence="3">Ig-like domain-containing protein</fullName>
    </recommendedName>
</protein>
<proteinExistence type="predicted"/>
<evidence type="ECO:0000313" key="1">
    <source>
        <dbReference type="EMBL" id="MBV4518734.1"/>
    </source>
</evidence>
<name>A0ABS6QII5_9PSED</name>
<evidence type="ECO:0000313" key="2">
    <source>
        <dbReference type="Proteomes" id="UP001049200"/>
    </source>
</evidence>
<evidence type="ECO:0008006" key="3">
    <source>
        <dbReference type="Google" id="ProtNLM"/>
    </source>
</evidence>
<sequence length="483" mass="52709">MMATAPTSPDNTTVLLPVAQFTESHNLELDPDKLGINGATVVAPPYQAMSVGDVVTLSVDIFYGSDYLETLKRPRTLTAENIGEPVYWTVPKDALQQLQTGDHIEASYSIAYVTPTVATVSEKQTLHIVEKSSPELLPRLSIKDFAGDTLDPDAYPDGITLSIELYAGIQVGDCVMLHAMGESRLVIAIYVDQTTIDSQTLQIPFGHAWLAANSGNEVSLMYEYARLGSAGASLTLPLMLRKPLNLPPPIIVGVTPDGPDDYQGFLLGHNALNGITILLPEEAVIGSNDKVQMVFDGFQPGGHYMADPDFGDPKTFKIPKRYVPANLGKRLYVFYEVTPPGEKAVKSRRYDLQIKNLTSGWPTLQITSPPGASNAEVSLKTVSDAVTVRLRAWVSMAEGQRLRIYAKGVLQAGDVEETFNVRVGATEVVTEDEYLEGEIQAKLPRTFLAKLTLNQQFNVTVEASFDGGFSYKQLPMISPRLVE</sequence>
<reference evidence="1" key="1">
    <citation type="submission" date="2021-06" db="EMBL/GenBank/DDBJ databases">
        <title>Updating the genus Pseudomonas: Description of 43 new species and partition of the Pseudomonas putida group.</title>
        <authorList>
            <person name="Girard L."/>
            <person name="Lood C."/>
            <person name="Vandamme P."/>
            <person name="Rokni-Zadeh H."/>
            <person name="Van Noort V."/>
            <person name="Hofte M."/>
            <person name="Lavigne R."/>
            <person name="De Mot R."/>
        </authorList>
    </citation>
    <scope>NUCLEOTIDE SEQUENCE</scope>
    <source>
        <strain evidence="1">SWRI74</strain>
    </source>
</reference>
<dbReference type="Proteomes" id="UP001049200">
    <property type="component" value="Unassembled WGS sequence"/>
</dbReference>
<keyword evidence="2" id="KW-1185">Reference proteome</keyword>
<comment type="caution">
    <text evidence="1">The sequence shown here is derived from an EMBL/GenBank/DDBJ whole genome shotgun (WGS) entry which is preliminary data.</text>
</comment>
<dbReference type="EMBL" id="JAHSTU010000001">
    <property type="protein sequence ID" value="MBV4518734.1"/>
    <property type="molecule type" value="Genomic_DNA"/>
</dbReference>
<organism evidence="1 2">
    <name type="scientific">Pseudomonas azerbaijanoccidentalis</name>
    <dbReference type="NCBI Taxonomy" id="2842347"/>
    <lineage>
        <taxon>Bacteria</taxon>
        <taxon>Pseudomonadati</taxon>
        <taxon>Pseudomonadota</taxon>
        <taxon>Gammaproteobacteria</taxon>
        <taxon>Pseudomonadales</taxon>
        <taxon>Pseudomonadaceae</taxon>
        <taxon>Pseudomonas</taxon>
    </lineage>
</organism>
<dbReference type="RefSeq" id="WP_217870074.1">
    <property type="nucleotide sequence ID" value="NZ_JAHSTU010000001.1"/>
</dbReference>